<dbReference type="NCBIfam" id="TIGR00043">
    <property type="entry name" value="rRNA maturation RNase YbeY"/>
    <property type="match status" value="1"/>
</dbReference>
<dbReference type="Gene3D" id="3.40.390.30">
    <property type="entry name" value="Metalloproteases ('zincins'), catalytic domain"/>
    <property type="match status" value="1"/>
</dbReference>
<gene>
    <name evidence="8" type="ORF">SAMN05192586_10689</name>
</gene>
<dbReference type="GO" id="GO:0006364">
    <property type="term" value="P:rRNA processing"/>
    <property type="evidence" value="ECO:0007669"/>
    <property type="project" value="InterPro"/>
</dbReference>
<comment type="cofactor">
    <cofactor evidence="1">
        <name>Zn(2+)</name>
        <dbReference type="ChEBI" id="CHEBI:29105"/>
    </cofactor>
</comment>
<evidence type="ECO:0000256" key="5">
    <source>
        <dbReference type="ARBA" id="ARBA00022759"/>
    </source>
</evidence>
<dbReference type="GO" id="GO:0004519">
    <property type="term" value="F:endonuclease activity"/>
    <property type="evidence" value="ECO:0007669"/>
    <property type="project" value="UniProtKB-KW"/>
</dbReference>
<evidence type="ECO:0000256" key="1">
    <source>
        <dbReference type="ARBA" id="ARBA00001947"/>
    </source>
</evidence>
<keyword evidence="3" id="KW-0540">Nuclease</keyword>
<proteinExistence type="inferred from homology"/>
<dbReference type="STRING" id="571438.SAMN05192586_10689"/>
<dbReference type="InterPro" id="IPR002036">
    <property type="entry name" value="YbeY"/>
</dbReference>
<dbReference type="SUPFAM" id="SSF55486">
    <property type="entry name" value="Metalloproteases ('zincins'), catalytic domain"/>
    <property type="match status" value="1"/>
</dbReference>
<protein>
    <submittedName>
        <fullName evidence="8">Probable rRNA maturation factor</fullName>
    </submittedName>
</protein>
<dbReference type="GO" id="GO:0046872">
    <property type="term" value="F:metal ion binding"/>
    <property type="evidence" value="ECO:0007669"/>
    <property type="project" value="UniProtKB-KW"/>
</dbReference>
<evidence type="ECO:0000256" key="2">
    <source>
        <dbReference type="ARBA" id="ARBA00010875"/>
    </source>
</evidence>
<reference evidence="9" key="1">
    <citation type="submission" date="2016-10" db="EMBL/GenBank/DDBJ databases">
        <authorList>
            <person name="Varghese N."/>
            <person name="Submissions S."/>
        </authorList>
    </citation>
    <scope>NUCLEOTIDE SEQUENCE [LARGE SCALE GENOMIC DNA]</scope>
    <source>
        <strain evidence="9">KHC7</strain>
    </source>
</reference>
<evidence type="ECO:0000256" key="4">
    <source>
        <dbReference type="ARBA" id="ARBA00022723"/>
    </source>
</evidence>
<sequence>MNAPDACGADAVRVARTSPALAWLLPLDRRALAAVLAAMFRAARQNPRVPAPPCGVDLHILDDAGISAANRRFLGCVGPTNVLSFPGDAAMPGALLLSLDTLRRECLLYGQEPVEHCLRLLAHGMGHLCGLDHGPLMDALCADFAAAAAAALEGKEGIFPRRFRGLAP</sequence>
<dbReference type="InterPro" id="IPR023091">
    <property type="entry name" value="MetalPrtase_cat_dom_sf_prd"/>
</dbReference>
<keyword evidence="4" id="KW-0479">Metal-binding</keyword>
<keyword evidence="6" id="KW-0378">Hydrolase</keyword>
<keyword evidence="7" id="KW-0862">Zinc</keyword>
<dbReference type="AlphaFoldDB" id="A0A1G7LIB7"/>
<evidence type="ECO:0000313" key="9">
    <source>
        <dbReference type="Proteomes" id="UP000199355"/>
    </source>
</evidence>
<evidence type="ECO:0000256" key="3">
    <source>
        <dbReference type="ARBA" id="ARBA00022722"/>
    </source>
</evidence>
<evidence type="ECO:0000256" key="6">
    <source>
        <dbReference type="ARBA" id="ARBA00022801"/>
    </source>
</evidence>
<evidence type="ECO:0000313" key="8">
    <source>
        <dbReference type="EMBL" id="SDF49292.1"/>
    </source>
</evidence>
<name>A0A1G7LIB7_9BACT</name>
<dbReference type="Pfam" id="PF02130">
    <property type="entry name" value="YbeY"/>
    <property type="match status" value="1"/>
</dbReference>
<evidence type="ECO:0000256" key="7">
    <source>
        <dbReference type="ARBA" id="ARBA00022833"/>
    </source>
</evidence>
<dbReference type="EMBL" id="FNBX01000006">
    <property type="protein sequence ID" value="SDF49292.1"/>
    <property type="molecule type" value="Genomic_DNA"/>
</dbReference>
<dbReference type="Proteomes" id="UP000199355">
    <property type="component" value="Unassembled WGS sequence"/>
</dbReference>
<dbReference type="RefSeq" id="WP_180365403.1">
    <property type="nucleotide sequence ID" value="NZ_FNBX01000006.1"/>
</dbReference>
<comment type="similarity">
    <text evidence="2">Belongs to the endoribonuclease YbeY family.</text>
</comment>
<dbReference type="GO" id="GO:0004222">
    <property type="term" value="F:metalloendopeptidase activity"/>
    <property type="evidence" value="ECO:0007669"/>
    <property type="project" value="InterPro"/>
</dbReference>
<organism evidence="8 9">
    <name type="scientific">Desulfovibrio legallii</name>
    <dbReference type="NCBI Taxonomy" id="571438"/>
    <lineage>
        <taxon>Bacteria</taxon>
        <taxon>Pseudomonadati</taxon>
        <taxon>Thermodesulfobacteriota</taxon>
        <taxon>Desulfovibrionia</taxon>
        <taxon>Desulfovibrionales</taxon>
        <taxon>Desulfovibrionaceae</taxon>
        <taxon>Desulfovibrio</taxon>
    </lineage>
</organism>
<keyword evidence="5" id="KW-0255">Endonuclease</keyword>
<keyword evidence="9" id="KW-1185">Reference proteome</keyword>
<accession>A0A1G7LIB7</accession>